<proteinExistence type="predicted"/>
<gene>
    <name evidence="3" type="ORF">A3D34_02965</name>
</gene>
<evidence type="ECO:0000259" key="1">
    <source>
        <dbReference type="Pfam" id="PF00534"/>
    </source>
</evidence>
<sequence length="383" mass="42719">MIKKEKVTITFFLPSLECGGTERNTVNLLKNLNKENYALSLLLAEKKGDFIKDVPKEIPIVSFNAHSLFKIFLHLIAYFKEEKADIFVSAFPRFNAIVLLAKKFSGTKTKIIITEHLSFSLLSKTAKTVSHRFIARFLFPSFIKLFYPNADAIICVSKGIAQEISSMAGHLEKIKVIYNPVADHTILEKAKAEVSHTWFHSTEIPVILMVGRLSKTKDQPTLFRALSIILKKQPAHLVIVGDGTEKLKLINLATQLNLTENIAFLGFQDNPYKYMKRASVFVLSSLQEGFGNVIVEAMACGTPVVATNCASGPSEIIQDRINGLLVAPQNEEALASLIIKVLNNPSLAKTLSIEGKKRSEFFSIKKSVEEYEKIFQTISLTIK</sequence>
<dbReference type="PANTHER" id="PTHR12526:SF630">
    <property type="entry name" value="GLYCOSYLTRANSFERASE"/>
    <property type="match status" value="1"/>
</dbReference>
<evidence type="ECO:0000259" key="2">
    <source>
        <dbReference type="Pfam" id="PF13439"/>
    </source>
</evidence>
<evidence type="ECO:0008006" key="5">
    <source>
        <dbReference type="Google" id="ProtNLM"/>
    </source>
</evidence>
<evidence type="ECO:0000313" key="4">
    <source>
        <dbReference type="Proteomes" id="UP000179183"/>
    </source>
</evidence>
<dbReference type="Gene3D" id="3.40.50.2000">
    <property type="entry name" value="Glycogen Phosphorylase B"/>
    <property type="match status" value="2"/>
</dbReference>
<dbReference type="CDD" id="cd03811">
    <property type="entry name" value="GT4_GT28_WabH-like"/>
    <property type="match status" value="1"/>
</dbReference>
<evidence type="ECO:0000313" key="3">
    <source>
        <dbReference type="EMBL" id="OGZ66108.1"/>
    </source>
</evidence>
<dbReference type="GO" id="GO:0016757">
    <property type="term" value="F:glycosyltransferase activity"/>
    <property type="evidence" value="ECO:0007669"/>
    <property type="project" value="InterPro"/>
</dbReference>
<dbReference type="SUPFAM" id="SSF53756">
    <property type="entry name" value="UDP-Glycosyltransferase/glycogen phosphorylase"/>
    <property type="match status" value="1"/>
</dbReference>
<dbReference type="Proteomes" id="UP000179183">
    <property type="component" value="Unassembled WGS sequence"/>
</dbReference>
<reference evidence="3 4" key="1">
    <citation type="journal article" date="2016" name="Nat. Commun.">
        <title>Thousands of microbial genomes shed light on interconnected biogeochemical processes in an aquifer system.</title>
        <authorList>
            <person name="Anantharaman K."/>
            <person name="Brown C.T."/>
            <person name="Hug L.A."/>
            <person name="Sharon I."/>
            <person name="Castelle C.J."/>
            <person name="Probst A.J."/>
            <person name="Thomas B.C."/>
            <person name="Singh A."/>
            <person name="Wilkins M.J."/>
            <person name="Karaoz U."/>
            <person name="Brodie E.L."/>
            <person name="Williams K.H."/>
            <person name="Hubbard S.S."/>
            <person name="Banfield J.F."/>
        </authorList>
    </citation>
    <scope>NUCLEOTIDE SEQUENCE [LARGE SCALE GENOMIC DNA]</scope>
</reference>
<accession>A0A1G2HW97</accession>
<protein>
    <recommendedName>
        <fullName evidence="5">Glycosyl transferase</fullName>
    </recommendedName>
</protein>
<name>A0A1G2HW97_9BACT</name>
<comment type="caution">
    <text evidence="3">The sequence shown here is derived from an EMBL/GenBank/DDBJ whole genome shotgun (WGS) entry which is preliminary data.</text>
</comment>
<dbReference type="AlphaFoldDB" id="A0A1G2HW97"/>
<dbReference type="EMBL" id="MHOQ01000032">
    <property type="protein sequence ID" value="OGZ66108.1"/>
    <property type="molecule type" value="Genomic_DNA"/>
</dbReference>
<feature type="domain" description="Glycosyl transferase family 1" evidence="1">
    <location>
        <begin position="202"/>
        <end position="358"/>
    </location>
</feature>
<dbReference type="InterPro" id="IPR028098">
    <property type="entry name" value="Glyco_trans_4-like_N"/>
</dbReference>
<feature type="domain" description="Glycosyltransferase subfamily 4-like N-terminal" evidence="2">
    <location>
        <begin position="19"/>
        <end position="181"/>
    </location>
</feature>
<organism evidence="3 4">
    <name type="scientific">Candidatus Staskawiczbacteria bacterium RIFCSPHIGHO2_02_FULL_33_16</name>
    <dbReference type="NCBI Taxonomy" id="1802204"/>
    <lineage>
        <taxon>Bacteria</taxon>
        <taxon>Candidatus Staskawicziibacteriota</taxon>
    </lineage>
</organism>
<dbReference type="InterPro" id="IPR001296">
    <property type="entry name" value="Glyco_trans_1"/>
</dbReference>
<dbReference type="PANTHER" id="PTHR12526">
    <property type="entry name" value="GLYCOSYLTRANSFERASE"/>
    <property type="match status" value="1"/>
</dbReference>
<dbReference type="Pfam" id="PF13439">
    <property type="entry name" value="Glyco_transf_4"/>
    <property type="match status" value="1"/>
</dbReference>
<dbReference type="Pfam" id="PF00534">
    <property type="entry name" value="Glycos_transf_1"/>
    <property type="match status" value="1"/>
</dbReference>